<evidence type="ECO:0000313" key="5">
    <source>
        <dbReference type="Proteomes" id="UP000317043"/>
    </source>
</evidence>
<name>A0A543AV67_9ACTN</name>
<dbReference type="EMBL" id="VFOW01000001">
    <property type="protein sequence ID" value="TQL76473.1"/>
    <property type="molecule type" value="Genomic_DNA"/>
</dbReference>
<dbReference type="GO" id="GO:0000976">
    <property type="term" value="F:transcription cis-regulatory region binding"/>
    <property type="evidence" value="ECO:0007669"/>
    <property type="project" value="TreeGrafter"/>
</dbReference>
<evidence type="ECO:0000259" key="3">
    <source>
        <dbReference type="PROSITE" id="PS50977"/>
    </source>
</evidence>
<reference evidence="4 5" key="1">
    <citation type="submission" date="2019-06" db="EMBL/GenBank/DDBJ databases">
        <title>Sequencing the genomes of 1000 actinobacteria strains.</title>
        <authorList>
            <person name="Klenk H.-P."/>
        </authorList>
    </citation>
    <scope>NUCLEOTIDE SEQUENCE [LARGE SCALE GENOMIC DNA]</scope>
    <source>
        <strain evidence="4 5">DSM 45928</strain>
    </source>
</reference>
<gene>
    <name evidence="4" type="ORF">FB566_2005</name>
</gene>
<dbReference type="InterPro" id="IPR036271">
    <property type="entry name" value="Tet_transcr_reg_TetR-rel_C_sf"/>
</dbReference>
<evidence type="ECO:0000256" key="1">
    <source>
        <dbReference type="ARBA" id="ARBA00023125"/>
    </source>
</evidence>
<keyword evidence="1 2" id="KW-0238">DNA-binding</keyword>
<feature type="DNA-binding region" description="H-T-H motif" evidence="2">
    <location>
        <begin position="29"/>
        <end position="48"/>
    </location>
</feature>
<dbReference type="GO" id="GO:0003700">
    <property type="term" value="F:DNA-binding transcription factor activity"/>
    <property type="evidence" value="ECO:0007669"/>
    <property type="project" value="TreeGrafter"/>
</dbReference>
<proteinExistence type="predicted"/>
<dbReference type="PANTHER" id="PTHR30055">
    <property type="entry name" value="HTH-TYPE TRANSCRIPTIONAL REGULATOR RUTR"/>
    <property type="match status" value="1"/>
</dbReference>
<dbReference type="Proteomes" id="UP000317043">
    <property type="component" value="Unassembled WGS sequence"/>
</dbReference>
<feature type="domain" description="HTH tetR-type" evidence="3">
    <location>
        <begin position="6"/>
        <end position="66"/>
    </location>
</feature>
<dbReference type="SUPFAM" id="SSF48498">
    <property type="entry name" value="Tetracyclin repressor-like, C-terminal domain"/>
    <property type="match status" value="1"/>
</dbReference>
<dbReference type="Gene3D" id="1.10.357.10">
    <property type="entry name" value="Tetracycline Repressor, domain 2"/>
    <property type="match status" value="1"/>
</dbReference>
<dbReference type="InterPro" id="IPR050109">
    <property type="entry name" value="HTH-type_TetR-like_transc_reg"/>
</dbReference>
<dbReference type="AlphaFoldDB" id="A0A543AV67"/>
<dbReference type="PROSITE" id="PS50977">
    <property type="entry name" value="HTH_TETR_2"/>
    <property type="match status" value="1"/>
</dbReference>
<accession>A0A543AV67</accession>
<organism evidence="4 5">
    <name type="scientific">Stackebrandtia endophytica</name>
    <dbReference type="NCBI Taxonomy" id="1496996"/>
    <lineage>
        <taxon>Bacteria</taxon>
        <taxon>Bacillati</taxon>
        <taxon>Actinomycetota</taxon>
        <taxon>Actinomycetes</taxon>
        <taxon>Glycomycetales</taxon>
        <taxon>Glycomycetaceae</taxon>
        <taxon>Stackebrandtia</taxon>
    </lineage>
</organism>
<dbReference type="Pfam" id="PF00440">
    <property type="entry name" value="TetR_N"/>
    <property type="match status" value="1"/>
</dbReference>
<comment type="caution">
    <text evidence="4">The sequence shown here is derived from an EMBL/GenBank/DDBJ whole genome shotgun (WGS) entry which is preliminary data.</text>
</comment>
<dbReference type="PRINTS" id="PR00455">
    <property type="entry name" value="HTHTETR"/>
</dbReference>
<dbReference type="PANTHER" id="PTHR30055:SF153">
    <property type="entry name" value="HTH-TYPE TRANSCRIPTIONAL REPRESSOR RV3405C"/>
    <property type="match status" value="1"/>
</dbReference>
<dbReference type="InterPro" id="IPR009057">
    <property type="entry name" value="Homeodomain-like_sf"/>
</dbReference>
<keyword evidence="5" id="KW-1185">Reference proteome</keyword>
<dbReference type="InParanoid" id="A0A543AV67"/>
<dbReference type="Gene3D" id="1.10.10.60">
    <property type="entry name" value="Homeodomain-like"/>
    <property type="match status" value="1"/>
</dbReference>
<dbReference type="RefSeq" id="WP_211347623.1">
    <property type="nucleotide sequence ID" value="NZ_JBHTGS010000001.1"/>
</dbReference>
<dbReference type="SUPFAM" id="SSF46689">
    <property type="entry name" value="Homeodomain-like"/>
    <property type="match status" value="1"/>
</dbReference>
<sequence>MRPANAIPMDRILDAARELLLTIGMQRMTMADVARHADVSRATLYRRWNSVREVVAALTTREWTAVVAETTLSPGDDPVRPRLVTSVVQLVRQIRVHPLLRKIIEQDPDFLLPYLLQRRGTTTNHQLDRLEADLKAGIADGSIRPGDPAVRAKAVLLTAWSFTLTAPVLVDAPEGHGSSLDRLDGELSELLDRYLAP</sequence>
<protein>
    <submittedName>
        <fullName evidence="4">TetR family transcriptional regulator</fullName>
    </submittedName>
</protein>
<evidence type="ECO:0000256" key="2">
    <source>
        <dbReference type="PROSITE-ProRule" id="PRU00335"/>
    </source>
</evidence>
<dbReference type="InterPro" id="IPR001647">
    <property type="entry name" value="HTH_TetR"/>
</dbReference>
<evidence type="ECO:0000313" key="4">
    <source>
        <dbReference type="EMBL" id="TQL76473.1"/>
    </source>
</evidence>